<feature type="transmembrane region" description="Helical" evidence="1">
    <location>
        <begin position="63"/>
        <end position="80"/>
    </location>
</feature>
<feature type="transmembrane region" description="Helical" evidence="1">
    <location>
        <begin position="203"/>
        <end position="222"/>
    </location>
</feature>
<evidence type="ECO:0000259" key="2">
    <source>
        <dbReference type="Pfam" id="PF16927"/>
    </source>
</evidence>
<sequence>MYRKEITTYIFSILLIAAAAAVQLAEARDALPFTGKTLVFFLYALIFLLWAKNMENRVLRADVARRFKLIALLLIGYLATRTVKYEILIASSTAVRWIRYIYYFFILTTVHLVFFTSLYVGKSEREPIDRRWYLFWIPTASLILLILTNDLHGLVFVPYAHASGFKQYGPAYLLVNGYILLLAALTLIITSKRSLAQKRLRSIAAPVGVLALCFIYTMFYIADAPSFHYVKIAFQSAEFNSLTVILFIESLVFTRLIASNRGYDTFLSLSSLNMGMMDLKGRMVVKPNKGPEVSADAVMRAESRAIAVDENTLLESSPIHGGSCFWFVDLTDFNRLKAQLLSVNEEMLNENELLMANNKLREEMAKVEEQKEIRAAINEHLKPQFAQLKTIMAALPEEEGAYEDALKDACLLNVYIKRFSNLFLLGQNKKGLPLSEVRLAFDESLDYLRLKGVITSDTWTVEGVVDAALGLSLYAAFQIILEAHLHSLSALFIHFKEDDGDLLLFIYVETEEKISLKREILEVLPPKGVAFTEEFEEMLCIRRFSISKAVMIDA</sequence>
<organism evidence="3 4">
    <name type="scientific">Aedoeadaptatus acetigenes</name>
    <dbReference type="NCBI Taxonomy" id="2981723"/>
    <lineage>
        <taxon>Bacteria</taxon>
        <taxon>Bacillati</taxon>
        <taxon>Bacillota</taxon>
        <taxon>Tissierellia</taxon>
        <taxon>Tissierellales</taxon>
        <taxon>Peptoniphilaceae</taxon>
        <taxon>Aedoeadaptatus</taxon>
    </lineage>
</organism>
<accession>A0ABV1J6V4</accession>
<reference evidence="3 4" key="1">
    <citation type="submission" date="2024-04" db="EMBL/GenBank/DDBJ databases">
        <title>Human intestinal bacterial collection.</title>
        <authorList>
            <person name="Pauvert C."/>
            <person name="Hitch T.C.A."/>
            <person name="Clavel T."/>
        </authorList>
    </citation>
    <scope>NUCLEOTIDE SEQUENCE [LARGE SCALE GENOMIC DNA]</scope>
    <source>
        <strain evidence="3 4">CLA-SR-H026</strain>
    </source>
</reference>
<evidence type="ECO:0000313" key="4">
    <source>
        <dbReference type="Proteomes" id="UP001481872"/>
    </source>
</evidence>
<feature type="transmembrane region" description="Helical" evidence="1">
    <location>
        <begin position="132"/>
        <end position="151"/>
    </location>
</feature>
<comment type="caution">
    <text evidence="3">The sequence shown here is derived from an EMBL/GenBank/DDBJ whole genome shotgun (WGS) entry which is preliminary data.</text>
</comment>
<protein>
    <submittedName>
        <fullName evidence="3">Histidine kinase N-terminal 7TM domain-containing protein</fullName>
    </submittedName>
</protein>
<dbReference type="EMBL" id="JBBNPS010000002">
    <property type="protein sequence ID" value="MEQ3352972.1"/>
    <property type="molecule type" value="Genomic_DNA"/>
</dbReference>
<keyword evidence="1" id="KW-1133">Transmembrane helix</keyword>
<gene>
    <name evidence="3" type="ORF">AAA081_01450</name>
</gene>
<keyword evidence="1" id="KW-0472">Membrane</keyword>
<evidence type="ECO:0000313" key="3">
    <source>
        <dbReference type="EMBL" id="MEQ3352972.1"/>
    </source>
</evidence>
<dbReference type="Proteomes" id="UP001481872">
    <property type="component" value="Unassembled WGS sequence"/>
</dbReference>
<dbReference type="Pfam" id="PF16927">
    <property type="entry name" value="HisKA_7TM"/>
    <property type="match status" value="1"/>
</dbReference>
<keyword evidence="3" id="KW-0808">Transferase</keyword>
<keyword evidence="4" id="KW-1185">Reference proteome</keyword>
<feature type="transmembrane region" description="Helical" evidence="1">
    <location>
        <begin position="31"/>
        <end position="51"/>
    </location>
</feature>
<name>A0ABV1J6V4_9FIRM</name>
<dbReference type="InterPro" id="IPR031621">
    <property type="entry name" value="HisKA_7TM"/>
</dbReference>
<proteinExistence type="predicted"/>
<dbReference type="GO" id="GO:0016301">
    <property type="term" value="F:kinase activity"/>
    <property type="evidence" value="ECO:0007669"/>
    <property type="project" value="UniProtKB-KW"/>
</dbReference>
<feature type="transmembrane region" description="Helical" evidence="1">
    <location>
        <begin position="100"/>
        <end position="120"/>
    </location>
</feature>
<evidence type="ECO:0000256" key="1">
    <source>
        <dbReference type="SAM" id="Phobius"/>
    </source>
</evidence>
<dbReference type="RefSeq" id="WP_349053375.1">
    <property type="nucleotide sequence ID" value="NZ_JBBNPS010000002.1"/>
</dbReference>
<feature type="transmembrane region" description="Helical" evidence="1">
    <location>
        <begin position="171"/>
        <end position="191"/>
    </location>
</feature>
<feature type="domain" description="Histidine kinase N-terminal 7TM region" evidence="2">
    <location>
        <begin position="41"/>
        <end position="234"/>
    </location>
</feature>
<keyword evidence="1" id="KW-0812">Transmembrane</keyword>
<keyword evidence="3" id="KW-0418">Kinase</keyword>